<dbReference type="RefSeq" id="WP_147094385.1">
    <property type="nucleotide sequence ID" value="NZ_BJVC01000007.1"/>
</dbReference>
<dbReference type="OrthoDB" id="9801938at2"/>
<feature type="binding site" evidence="4">
    <location>
        <position position="57"/>
    </location>
    <ligand>
        <name>substrate</name>
    </ligand>
</feature>
<dbReference type="PANTHER" id="PTHR23407:SF1">
    <property type="entry name" value="5-FORMYLTETRAHYDROFOLATE CYCLO-LIGASE"/>
    <property type="match status" value="1"/>
</dbReference>
<dbReference type="Proteomes" id="UP000321405">
    <property type="component" value="Unassembled WGS sequence"/>
</dbReference>
<keyword evidence="2 4" id="KW-0547">Nucleotide-binding</keyword>
<dbReference type="InterPro" id="IPR024185">
    <property type="entry name" value="FTHF_cligase-like_sf"/>
</dbReference>
<dbReference type="GO" id="GO:0046872">
    <property type="term" value="F:metal ion binding"/>
    <property type="evidence" value="ECO:0007669"/>
    <property type="project" value="UniProtKB-KW"/>
</dbReference>
<comment type="similarity">
    <text evidence="1 5">Belongs to the 5-formyltetrahydrofolate cyclo-ligase family.</text>
</comment>
<organism evidence="6 7">
    <name type="scientific">Swaminathania salitolerans</name>
    <dbReference type="NCBI Taxonomy" id="182838"/>
    <lineage>
        <taxon>Bacteria</taxon>
        <taxon>Pseudomonadati</taxon>
        <taxon>Pseudomonadota</taxon>
        <taxon>Alphaproteobacteria</taxon>
        <taxon>Acetobacterales</taxon>
        <taxon>Acetobacteraceae</taxon>
        <taxon>Swaminathania</taxon>
    </lineage>
</organism>
<dbReference type="GO" id="GO:0035999">
    <property type="term" value="P:tetrahydrofolate interconversion"/>
    <property type="evidence" value="ECO:0007669"/>
    <property type="project" value="TreeGrafter"/>
</dbReference>
<keyword evidence="5" id="KW-0460">Magnesium</keyword>
<sequence length="191" mass="21304">MTIDQSKRDLRRDQKALRLSRPVSAEDVRRLTRGIFEAVANATDAVCIACVWPLPGEPDLRPLLYNLHEAGRRVVLPETTPRGQALAFRRWTPGCPMVPGRFDTAHPDGPIDTPDVVLVPLLAFDRSLNRLGYGGGYYDRTLAVLDCPAIGFAWSWQEVKTVPVDAFDMPLSAIVTERETITPPKQKGDLW</sequence>
<dbReference type="GO" id="GO:0009396">
    <property type="term" value="P:folic acid-containing compound biosynthetic process"/>
    <property type="evidence" value="ECO:0007669"/>
    <property type="project" value="TreeGrafter"/>
</dbReference>
<dbReference type="EC" id="6.3.3.2" evidence="5"/>
<dbReference type="GO" id="GO:0030272">
    <property type="term" value="F:5-formyltetrahydrofolate cyclo-ligase activity"/>
    <property type="evidence" value="ECO:0007669"/>
    <property type="project" value="UniProtKB-EC"/>
</dbReference>
<evidence type="ECO:0000256" key="1">
    <source>
        <dbReference type="ARBA" id="ARBA00010638"/>
    </source>
</evidence>
<dbReference type="GO" id="GO:0005524">
    <property type="term" value="F:ATP binding"/>
    <property type="evidence" value="ECO:0007669"/>
    <property type="project" value="UniProtKB-KW"/>
</dbReference>
<dbReference type="InterPro" id="IPR037171">
    <property type="entry name" value="NagB/RpiA_transferase-like"/>
</dbReference>
<gene>
    <name evidence="6" type="ORF">SSA02_24860</name>
</gene>
<evidence type="ECO:0000256" key="3">
    <source>
        <dbReference type="ARBA" id="ARBA00022840"/>
    </source>
</evidence>
<feature type="binding site" evidence="4">
    <location>
        <begin position="130"/>
        <end position="138"/>
    </location>
    <ligand>
        <name>ATP</name>
        <dbReference type="ChEBI" id="CHEBI:30616"/>
    </ligand>
</feature>
<dbReference type="Gene3D" id="3.40.50.10420">
    <property type="entry name" value="NagB/RpiA/CoA transferase-like"/>
    <property type="match status" value="1"/>
</dbReference>
<dbReference type="PIRSF" id="PIRSF006806">
    <property type="entry name" value="FTHF_cligase"/>
    <property type="match status" value="1"/>
</dbReference>
<keyword evidence="7" id="KW-1185">Reference proteome</keyword>
<evidence type="ECO:0000256" key="4">
    <source>
        <dbReference type="PIRSR" id="PIRSR006806-1"/>
    </source>
</evidence>
<feature type="binding site" evidence="4">
    <location>
        <begin position="7"/>
        <end position="11"/>
    </location>
    <ligand>
        <name>ATP</name>
        <dbReference type="ChEBI" id="CHEBI:30616"/>
    </ligand>
</feature>
<dbReference type="InterPro" id="IPR002698">
    <property type="entry name" value="FTHF_cligase"/>
</dbReference>
<name>A0A511BU81_9PROT</name>
<dbReference type="AlphaFoldDB" id="A0A511BU81"/>
<dbReference type="Pfam" id="PF01812">
    <property type="entry name" value="5-FTHF_cyc-lig"/>
    <property type="match status" value="1"/>
</dbReference>
<comment type="cofactor">
    <cofactor evidence="5">
        <name>Mg(2+)</name>
        <dbReference type="ChEBI" id="CHEBI:18420"/>
    </cofactor>
</comment>
<evidence type="ECO:0000313" key="6">
    <source>
        <dbReference type="EMBL" id="GEL03323.1"/>
    </source>
</evidence>
<reference evidence="6 7" key="1">
    <citation type="submission" date="2019-07" db="EMBL/GenBank/DDBJ databases">
        <title>Whole genome shotgun sequence of Swaminathania salitolerans NBRC 104436.</title>
        <authorList>
            <person name="Hosoyama A."/>
            <person name="Uohara A."/>
            <person name="Ohji S."/>
            <person name="Ichikawa N."/>
        </authorList>
    </citation>
    <scope>NUCLEOTIDE SEQUENCE [LARGE SCALE GENOMIC DNA]</scope>
    <source>
        <strain evidence="6 7">NBRC 104436</strain>
    </source>
</reference>
<proteinExistence type="inferred from homology"/>
<comment type="catalytic activity">
    <reaction evidence="5">
        <text>(6S)-5-formyl-5,6,7,8-tetrahydrofolate + ATP = (6R)-5,10-methenyltetrahydrofolate + ADP + phosphate</text>
        <dbReference type="Rhea" id="RHEA:10488"/>
        <dbReference type="ChEBI" id="CHEBI:30616"/>
        <dbReference type="ChEBI" id="CHEBI:43474"/>
        <dbReference type="ChEBI" id="CHEBI:57455"/>
        <dbReference type="ChEBI" id="CHEBI:57457"/>
        <dbReference type="ChEBI" id="CHEBI:456216"/>
        <dbReference type="EC" id="6.3.3.2"/>
    </reaction>
</comment>
<accession>A0A511BU81</accession>
<dbReference type="PANTHER" id="PTHR23407">
    <property type="entry name" value="ATPASE INHIBITOR/5-FORMYLTETRAHYDROFOLATE CYCLO-LIGASE"/>
    <property type="match status" value="1"/>
</dbReference>
<protein>
    <recommendedName>
        <fullName evidence="5">5-formyltetrahydrofolate cyclo-ligase</fullName>
        <ecNumber evidence="5">6.3.3.2</ecNumber>
    </recommendedName>
</protein>
<keyword evidence="5" id="KW-0479">Metal-binding</keyword>
<keyword evidence="3 4" id="KW-0067">ATP-binding</keyword>
<evidence type="ECO:0000313" key="7">
    <source>
        <dbReference type="Proteomes" id="UP000321405"/>
    </source>
</evidence>
<evidence type="ECO:0000256" key="5">
    <source>
        <dbReference type="RuleBase" id="RU361279"/>
    </source>
</evidence>
<evidence type="ECO:0000256" key="2">
    <source>
        <dbReference type="ARBA" id="ARBA00022741"/>
    </source>
</evidence>
<dbReference type="SUPFAM" id="SSF100950">
    <property type="entry name" value="NagB/RpiA/CoA transferase-like"/>
    <property type="match status" value="1"/>
</dbReference>
<comment type="caution">
    <text evidence="6">The sequence shown here is derived from an EMBL/GenBank/DDBJ whole genome shotgun (WGS) entry which is preliminary data.</text>
</comment>
<dbReference type="EMBL" id="BJVC01000007">
    <property type="protein sequence ID" value="GEL03323.1"/>
    <property type="molecule type" value="Genomic_DNA"/>
</dbReference>
<dbReference type="NCBIfam" id="TIGR02727">
    <property type="entry name" value="MTHFS_bact"/>
    <property type="match status" value="1"/>
</dbReference>